<dbReference type="PANTHER" id="PTHR30011:SF30">
    <property type="entry name" value="XENOBIOTIC COMPOUND MONOOXYGENASE, DSZA FAMILY (AFU_ORTHOLOGUE AFUA_6G01920)"/>
    <property type="match status" value="1"/>
</dbReference>
<reference evidence="3" key="1">
    <citation type="journal article" date="2012" name="BMC Genomics">
        <title>Genome sequence of the necrotrophic fungus Penicillium digitatum, the main postharvest pathogen of citrus.</title>
        <authorList>
            <person name="Marcet-Houben M."/>
            <person name="Ballester A.-R."/>
            <person name="de la Fuente B."/>
            <person name="Harries E."/>
            <person name="Marcos J.F."/>
            <person name="Gonzalez-Candelas L."/>
            <person name="Gabaldon T."/>
        </authorList>
    </citation>
    <scope>NUCLEOTIDE SEQUENCE [LARGE SCALE GENOMIC DNA]</scope>
    <source>
        <strain evidence="3">Pd1 / CECT 20795</strain>
    </source>
</reference>
<dbReference type="Gene3D" id="3.20.20.30">
    <property type="entry name" value="Luciferase-like domain"/>
    <property type="match status" value="2"/>
</dbReference>
<dbReference type="EMBL" id="AKCU01000424">
    <property type="protein sequence ID" value="EKV09626.1"/>
    <property type="molecule type" value="Genomic_DNA"/>
</dbReference>
<evidence type="ECO:0000313" key="3">
    <source>
        <dbReference type="Proteomes" id="UP000009886"/>
    </source>
</evidence>
<dbReference type="KEGG" id="pdp:PDIP_63850"/>
<dbReference type="AlphaFoldDB" id="K9G8P9"/>
<dbReference type="HOGENOM" id="CLU_1378552_0_0_1"/>
<dbReference type="SUPFAM" id="SSF51679">
    <property type="entry name" value="Bacterial luciferase-like"/>
    <property type="match status" value="2"/>
</dbReference>
<dbReference type="Proteomes" id="UP000009886">
    <property type="component" value="Unassembled WGS sequence"/>
</dbReference>
<dbReference type="InterPro" id="IPR051260">
    <property type="entry name" value="Diverse_substr_monoxygenases"/>
</dbReference>
<evidence type="ECO:0000259" key="1">
    <source>
        <dbReference type="Pfam" id="PF00296"/>
    </source>
</evidence>
<comment type="caution">
    <text evidence="2">The sequence shown here is derived from an EMBL/GenBank/DDBJ whole genome shotgun (WGS) entry which is preliminary data.</text>
</comment>
<dbReference type="VEuPathDB" id="FungiDB:PDIP_63850"/>
<organism evidence="2 3">
    <name type="scientific">Penicillium digitatum (strain Pd1 / CECT 20795)</name>
    <name type="common">Green mold</name>
    <dbReference type="NCBI Taxonomy" id="1170230"/>
    <lineage>
        <taxon>Eukaryota</taxon>
        <taxon>Fungi</taxon>
        <taxon>Dikarya</taxon>
        <taxon>Ascomycota</taxon>
        <taxon>Pezizomycotina</taxon>
        <taxon>Eurotiomycetes</taxon>
        <taxon>Eurotiomycetidae</taxon>
        <taxon>Eurotiales</taxon>
        <taxon>Aspergillaceae</taxon>
        <taxon>Penicillium</taxon>
    </lineage>
</organism>
<dbReference type="InterPro" id="IPR011251">
    <property type="entry name" value="Luciferase-like_dom"/>
</dbReference>
<protein>
    <recommendedName>
        <fullName evidence="1">Luciferase-like domain-containing protein</fullName>
    </recommendedName>
</protein>
<gene>
    <name evidence="2" type="ORF">PDIP_63850</name>
</gene>
<name>K9G8P9_PEND1</name>
<dbReference type="OrthoDB" id="8922241at2759"/>
<dbReference type="InterPro" id="IPR036661">
    <property type="entry name" value="Luciferase-like_sf"/>
</dbReference>
<dbReference type="Pfam" id="PF00296">
    <property type="entry name" value="Bac_luciferase"/>
    <property type="match status" value="1"/>
</dbReference>
<evidence type="ECO:0000313" key="2">
    <source>
        <dbReference type="EMBL" id="EKV09626.1"/>
    </source>
</evidence>
<feature type="domain" description="Luciferase-like" evidence="1">
    <location>
        <begin position="1"/>
        <end position="57"/>
    </location>
</feature>
<proteinExistence type="predicted"/>
<accession>K9G8P9</accession>
<dbReference type="PANTHER" id="PTHR30011">
    <property type="entry name" value="ALKANESULFONATE MONOOXYGENASE-RELATED"/>
    <property type="match status" value="1"/>
</dbReference>
<sequence>MAAVTQNLSFGITASNSFEQPFLVAKRFSALNHLTNGRMSWNIVTSYKKAAFKTTDMDIPIELDERAKYEELKKYASVVEGLVLFSGWTGIDISKIALDQETTILGSLEANKVTGWLDSLLTTSKEIPRWTPRVIAERAAIGGLDPVAIGSPATVAEETERWIQEADLDGCNLAYVATPGTFKEVVDLLIPELKRRRV</sequence>
<dbReference type="GO" id="GO:0016705">
    <property type="term" value="F:oxidoreductase activity, acting on paired donors, with incorporation or reduction of molecular oxygen"/>
    <property type="evidence" value="ECO:0007669"/>
    <property type="project" value="InterPro"/>
</dbReference>